<evidence type="ECO:0000313" key="15">
    <source>
        <dbReference type="Proteomes" id="UP000694425"/>
    </source>
</evidence>
<keyword evidence="15" id="KW-1185">Reference proteome</keyword>
<dbReference type="Ensembl" id="ENSNVIT00000024312.1">
    <property type="protein sequence ID" value="ENSNVIP00000020873.1"/>
    <property type="gene ID" value="ENSNVIG00000016314.1"/>
</dbReference>
<evidence type="ECO:0000256" key="1">
    <source>
        <dbReference type="ARBA" id="ARBA00004162"/>
    </source>
</evidence>
<feature type="domain" description="Immunoglobulin" evidence="13">
    <location>
        <begin position="128"/>
        <end position="218"/>
    </location>
</feature>
<reference evidence="14" key="1">
    <citation type="submission" date="2025-08" db="UniProtKB">
        <authorList>
            <consortium name="Ensembl"/>
        </authorList>
    </citation>
    <scope>IDENTIFICATION</scope>
</reference>
<keyword evidence="6 11" id="KW-1133">Transmembrane helix</keyword>
<evidence type="ECO:0000256" key="7">
    <source>
        <dbReference type="ARBA" id="ARBA00023136"/>
    </source>
</evidence>
<comment type="subcellular location">
    <subcellularLocation>
        <location evidence="1">Cell membrane</location>
        <topology evidence="1">Single-pass membrane protein</topology>
    </subcellularLocation>
</comment>
<keyword evidence="5" id="KW-0677">Repeat</keyword>
<organism evidence="14 15">
    <name type="scientific">Neovison vison</name>
    <name type="common">American mink</name>
    <name type="synonym">Mustela vison</name>
    <dbReference type="NCBI Taxonomy" id="452646"/>
    <lineage>
        <taxon>Eukaryota</taxon>
        <taxon>Metazoa</taxon>
        <taxon>Chordata</taxon>
        <taxon>Craniata</taxon>
        <taxon>Vertebrata</taxon>
        <taxon>Euteleostomi</taxon>
        <taxon>Mammalia</taxon>
        <taxon>Eutheria</taxon>
        <taxon>Laurasiatheria</taxon>
        <taxon>Carnivora</taxon>
        <taxon>Caniformia</taxon>
        <taxon>Musteloidea</taxon>
        <taxon>Mustelidae</taxon>
        <taxon>Mustelinae</taxon>
        <taxon>Neogale</taxon>
    </lineage>
</organism>
<evidence type="ECO:0000256" key="3">
    <source>
        <dbReference type="ARBA" id="ARBA00022692"/>
    </source>
</evidence>
<dbReference type="Pfam" id="PF00047">
    <property type="entry name" value="ig"/>
    <property type="match status" value="1"/>
</dbReference>
<dbReference type="CDD" id="cd05751">
    <property type="entry name" value="IgC2_D1_LILR_KIR_like"/>
    <property type="match status" value="1"/>
</dbReference>
<dbReference type="GO" id="GO:0002764">
    <property type="term" value="P:immune response-regulating signaling pathway"/>
    <property type="evidence" value="ECO:0007669"/>
    <property type="project" value="TreeGrafter"/>
</dbReference>
<keyword evidence="8" id="KW-1015">Disulfide bond</keyword>
<dbReference type="SUPFAM" id="SSF48726">
    <property type="entry name" value="Immunoglobulin"/>
    <property type="match status" value="3"/>
</dbReference>
<evidence type="ECO:0000256" key="9">
    <source>
        <dbReference type="ARBA" id="ARBA00023180"/>
    </source>
</evidence>
<evidence type="ECO:0000256" key="6">
    <source>
        <dbReference type="ARBA" id="ARBA00022989"/>
    </source>
</evidence>
<keyword evidence="3 11" id="KW-0812">Transmembrane</keyword>
<dbReference type="SMART" id="SM00409">
    <property type="entry name" value="IG"/>
    <property type="match status" value="3"/>
</dbReference>
<dbReference type="InterPro" id="IPR003599">
    <property type="entry name" value="Ig_sub"/>
</dbReference>
<sequence>LLITVFSLLFFLIPTAFSHLCFLPGTLPKPTIWAEPSSVMPWGTPVTIWCQGSLEAQEYHLHKEGDSWNWEKRKPLESGYKANFSITYMTDVYAGRYRCDYERPNDWSEYSDPLELVVTGGQPSLSALPSPVVTSGGNVTLQCASQMGFHRFVLMKEGERQPSWTLGSQPAPRGGTQALFPVGPVTPSLRWMIRCYGYYSNTPQVWSDPSDPLELLVSGQLPYTHSLSVQPRRMVAPGENVTLLCLSRSSVDTFLLTKEGVADPLLSLRSQYRAGQHQAEFPMSPVTSAHGGTYRCYGSASTSPYLLSQPSDPLELLVSGETPARGPHWYLYILIVAAVAFILLLGLLVCLQVQHQDRSKGRTLGEKGRG</sequence>
<keyword evidence="4 12" id="KW-0732">Signal</keyword>
<dbReference type="InterPro" id="IPR013151">
    <property type="entry name" value="Immunoglobulin_dom"/>
</dbReference>
<dbReference type="GO" id="GO:0019221">
    <property type="term" value="P:cytokine-mediated signaling pathway"/>
    <property type="evidence" value="ECO:0007669"/>
    <property type="project" value="TreeGrafter"/>
</dbReference>
<dbReference type="GO" id="GO:0032396">
    <property type="term" value="F:inhibitory MHC class I receptor activity"/>
    <property type="evidence" value="ECO:0007669"/>
    <property type="project" value="TreeGrafter"/>
</dbReference>
<dbReference type="InterPro" id="IPR036179">
    <property type="entry name" value="Ig-like_dom_sf"/>
</dbReference>
<evidence type="ECO:0000256" key="2">
    <source>
        <dbReference type="ARBA" id="ARBA00022475"/>
    </source>
</evidence>
<proteinExistence type="predicted"/>
<evidence type="ECO:0000256" key="5">
    <source>
        <dbReference type="ARBA" id="ARBA00022737"/>
    </source>
</evidence>
<accession>A0A8C7BI51</accession>
<dbReference type="InterPro" id="IPR050412">
    <property type="entry name" value="Ig-like_Receptors_ImmuneReg"/>
</dbReference>
<dbReference type="GO" id="GO:0005886">
    <property type="term" value="C:plasma membrane"/>
    <property type="evidence" value="ECO:0007669"/>
    <property type="project" value="UniProtKB-SubCell"/>
</dbReference>
<feature type="chain" id="PRO_5034961377" description="Immunoglobulin domain-containing protein" evidence="12">
    <location>
        <begin position="19"/>
        <end position="370"/>
    </location>
</feature>
<feature type="domain" description="Immunoglobulin" evidence="13">
    <location>
        <begin position="230"/>
        <end position="319"/>
    </location>
</feature>
<evidence type="ECO:0000256" key="4">
    <source>
        <dbReference type="ARBA" id="ARBA00022729"/>
    </source>
</evidence>
<dbReference type="InterPro" id="IPR013783">
    <property type="entry name" value="Ig-like_fold"/>
</dbReference>
<name>A0A8C7BI51_NEOVI</name>
<evidence type="ECO:0000256" key="11">
    <source>
        <dbReference type="SAM" id="Phobius"/>
    </source>
</evidence>
<dbReference type="Pfam" id="PF13895">
    <property type="entry name" value="Ig_2"/>
    <property type="match status" value="1"/>
</dbReference>
<protein>
    <recommendedName>
        <fullName evidence="13">Immunoglobulin domain-containing protein</fullName>
    </recommendedName>
</protein>
<feature type="domain" description="Immunoglobulin" evidence="13">
    <location>
        <begin position="34"/>
        <end position="119"/>
    </location>
</feature>
<reference evidence="14" key="2">
    <citation type="submission" date="2025-09" db="UniProtKB">
        <authorList>
            <consortium name="Ensembl"/>
        </authorList>
    </citation>
    <scope>IDENTIFICATION</scope>
</reference>
<keyword evidence="2" id="KW-1003">Cell membrane</keyword>
<keyword evidence="9" id="KW-0325">Glycoprotein</keyword>
<dbReference type="AlphaFoldDB" id="A0A8C7BI51"/>
<evidence type="ECO:0000256" key="10">
    <source>
        <dbReference type="ARBA" id="ARBA00023319"/>
    </source>
</evidence>
<keyword evidence="10" id="KW-0393">Immunoglobulin domain</keyword>
<dbReference type="PANTHER" id="PTHR11738:SF179">
    <property type="entry name" value="LEUKOCYTE IMMUNOGLOBULIN-LIKE RECEPTOR SUBFAMILY A MEMBER 5"/>
    <property type="match status" value="1"/>
</dbReference>
<dbReference type="FunFam" id="2.60.40.10:FF:000049">
    <property type="entry name" value="Leukocyte immunoglobulin-like receptor subfamily B member 1"/>
    <property type="match status" value="3"/>
</dbReference>
<evidence type="ECO:0000313" key="14">
    <source>
        <dbReference type="Ensembl" id="ENSNVIP00000020873.1"/>
    </source>
</evidence>
<evidence type="ECO:0000259" key="13">
    <source>
        <dbReference type="SMART" id="SM00409"/>
    </source>
</evidence>
<dbReference type="Proteomes" id="UP000694425">
    <property type="component" value="Unplaced"/>
</dbReference>
<dbReference type="Gene3D" id="2.60.40.10">
    <property type="entry name" value="Immunoglobulins"/>
    <property type="match status" value="3"/>
</dbReference>
<feature type="signal peptide" evidence="12">
    <location>
        <begin position="1"/>
        <end position="18"/>
    </location>
</feature>
<evidence type="ECO:0000256" key="12">
    <source>
        <dbReference type="SAM" id="SignalP"/>
    </source>
</evidence>
<dbReference type="GeneTree" id="ENSGT01100000263478"/>
<feature type="transmembrane region" description="Helical" evidence="11">
    <location>
        <begin position="329"/>
        <end position="351"/>
    </location>
</feature>
<dbReference type="PANTHER" id="PTHR11738">
    <property type="entry name" value="MHC CLASS I NK CELL RECEPTOR"/>
    <property type="match status" value="1"/>
</dbReference>
<keyword evidence="7 11" id="KW-0472">Membrane</keyword>
<evidence type="ECO:0000256" key="8">
    <source>
        <dbReference type="ARBA" id="ARBA00023157"/>
    </source>
</evidence>